<dbReference type="STRING" id="7719.ENSCINP00000034530"/>
<organism evidence="5 6">
    <name type="scientific">Ciona intestinalis</name>
    <name type="common">Transparent sea squirt</name>
    <name type="synonym">Ascidia intestinalis</name>
    <dbReference type="NCBI Taxonomy" id="7719"/>
    <lineage>
        <taxon>Eukaryota</taxon>
        <taxon>Metazoa</taxon>
        <taxon>Chordata</taxon>
        <taxon>Tunicata</taxon>
        <taxon>Ascidiacea</taxon>
        <taxon>Phlebobranchia</taxon>
        <taxon>Cionidae</taxon>
        <taxon>Ciona</taxon>
    </lineage>
</organism>
<dbReference type="GO" id="GO:0090251">
    <property type="term" value="P:protein localization involved in establishment of planar polarity"/>
    <property type="evidence" value="ECO:0000318"/>
    <property type="project" value="GO_Central"/>
</dbReference>
<evidence type="ECO:0000256" key="3">
    <source>
        <dbReference type="SAM" id="MobiDB-lite"/>
    </source>
</evidence>
<dbReference type="Ensembl" id="ENSCINT00000032473.1">
    <property type="protein sequence ID" value="ENSCINP00000034530.1"/>
    <property type="gene ID" value="ENSCING00000019559.1"/>
</dbReference>
<dbReference type="AlphaFoldDB" id="H2XXZ6"/>
<feature type="region of interest" description="Disordered" evidence="3">
    <location>
        <begin position="127"/>
        <end position="159"/>
    </location>
</feature>
<dbReference type="GO" id="GO:0005929">
    <property type="term" value="C:cilium"/>
    <property type="evidence" value="ECO:0000318"/>
    <property type="project" value="GO_Central"/>
</dbReference>
<sequence length="688" mass="77993">MSLARARASGPLGTLQKQADQLKSKIDEVTAITKKWSFKNAEEPQVITCHENCIQYKIEASTLLLQANNLQKHEEPEAVSNFEQKKMDEMRLDKIMETMEELENGDNLRNIMLNHCYRATREKEIKEIKKDEAQEDNGDDNEEEDLSEEEYEDEEDTETEDLYEVLCDFQGVQDDDLSIKVGDIVDILSKRDDGWWEAENEEGKVGMVPSTFLKKYEEEEEKEVEVSAPVSEVASPEGIIQDPNVLTSGKQLWKGIKDQVTEPQKMDVTDVLSAMGALPAGFRPSMMYNLLIKSEDYSLRKAMLPTLSESQLGFENLHWDPATDQLRKLVTHVLRSCRLWKCKMIPLPSAGVEVLSRHVRIALFDGTNILSNIRTVRAQADETKPKMWNFPTTKTGAILPSLLDGHSIVRSNNKHSNIGILFELGITYIRTQTGERGEMSCGWVHLKLFDEQGNAIPNKAYELNLNGGTPFEQGVEVDPSIKKRAPSSRLRLLLAANKQPKLMVQIGTPSNAKRKYMELLPSNIILPSTFCEIVSYFRRVLVDALVRNRISTTDADLVDSPVIATFIEAAGSSDIMDAIRNLWSEKAKEFTRADKRDKDSLKDVFKSTVMETAYPLLHSNQLTKPKWADYQVESQRWQYINQTTQATKAPNGALNFFLSTSDNVEPFDNISELTYDISDHAQINKNIQ</sequence>
<dbReference type="SMART" id="SM00326">
    <property type="entry name" value="SH3"/>
    <property type="match status" value="1"/>
</dbReference>
<dbReference type="FunCoup" id="H2XXZ6">
    <property type="interactions" value="5"/>
</dbReference>
<evidence type="ECO:0000313" key="5">
    <source>
        <dbReference type="Ensembl" id="ENSCINP00000034530.1"/>
    </source>
</evidence>
<evidence type="ECO:0000313" key="6">
    <source>
        <dbReference type="Proteomes" id="UP000008144"/>
    </source>
</evidence>
<dbReference type="SUPFAM" id="SSF50044">
    <property type="entry name" value="SH3-domain"/>
    <property type="match status" value="1"/>
</dbReference>
<reference evidence="6" key="1">
    <citation type="journal article" date="2002" name="Science">
        <title>The draft genome of Ciona intestinalis: insights into chordate and vertebrate origins.</title>
        <authorList>
            <person name="Dehal P."/>
            <person name="Satou Y."/>
            <person name="Campbell R.K."/>
            <person name="Chapman J."/>
            <person name="Degnan B."/>
            <person name="De Tomaso A."/>
            <person name="Davidson B."/>
            <person name="Di Gregorio A."/>
            <person name="Gelpke M."/>
            <person name="Goodstein D.M."/>
            <person name="Harafuji N."/>
            <person name="Hastings K.E."/>
            <person name="Ho I."/>
            <person name="Hotta K."/>
            <person name="Huang W."/>
            <person name="Kawashima T."/>
            <person name="Lemaire P."/>
            <person name="Martinez D."/>
            <person name="Meinertzhagen I.A."/>
            <person name="Necula S."/>
            <person name="Nonaka M."/>
            <person name="Putnam N."/>
            <person name="Rash S."/>
            <person name="Saiga H."/>
            <person name="Satake M."/>
            <person name="Terry A."/>
            <person name="Yamada L."/>
            <person name="Wang H.G."/>
            <person name="Awazu S."/>
            <person name="Azumi K."/>
            <person name="Boore J."/>
            <person name="Branno M."/>
            <person name="Chin-Bow S."/>
            <person name="DeSantis R."/>
            <person name="Doyle S."/>
            <person name="Francino P."/>
            <person name="Keys D.N."/>
            <person name="Haga S."/>
            <person name="Hayashi H."/>
            <person name="Hino K."/>
            <person name="Imai K.S."/>
            <person name="Inaba K."/>
            <person name="Kano S."/>
            <person name="Kobayashi K."/>
            <person name="Kobayashi M."/>
            <person name="Lee B.I."/>
            <person name="Makabe K.W."/>
            <person name="Manohar C."/>
            <person name="Matassi G."/>
            <person name="Medina M."/>
            <person name="Mochizuki Y."/>
            <person name="Mount S."/>
            <person name="Morishita T."/>
            <person name="Miura S."/>
            <person name="Nakayama A."/>
            <person name="Nishizaka S."/>
            <person name="Nomoto H."/>
            <person name="Ohta F."/>
            <person name="Oishi K."/>
            <person name="Rigoutsos I."/>
            <person name="Sano M."/>
            <person name="Sasaki A."/>
            <person name="Sasakura Y."/>
            <person name="Shoguchi E."/>
            <person name="Shin-i T."/>
            <person name="Spagnuolo A."/>
            <person name="Stainier D."/>
            <person name="Suzuki M.M."/>
            <person name="Tassy O."/>
            <person name="Takatori N."/>
            <person name="Tokuoka M."/>
            <person name="Yagi K."/>
            <person name="Yoshizaki F."/>
            <person name="Wada S."/>
            <person name="Zhang C."/>
            <person name="Hyatt P.D."/>
            <person name="Larimer F."/>
            <person name="Detter C."/>
            <person name="Doggett N."/>
            <person name="Glavina T."/>
            <person name="Hawkins T."/>
            <person name="Richardson P."/>
            <person name="Lucas S."/>
            <person name="Kohara Y."/>
            <person name="Levine M."/>
            <person name="Satoh N."/>
            <person name="Rokhsar D.S."/>
        </authorList>
    </citation>
    <scope>NUCLEOTIDE SEQUENCE [LARGE SCALE GENOMIC DNA]</scope>
</reference>
<dbReference type="PANTHER" id="PTHR15176">
    <property type="entry name" value="NEPHROCYSTIN"/>
    <property type="match status" value="1"/>
</dbReference>
<evidence type="ECO:0000256" key="1">
    <source>
        <dbReference type="ARBA" id="ARBA00022443"/>
    </source>
</evidence>
<dbReference type="Pfam" id="PF00018">
    <property type="entry name" value="SH3_1"/>
    <property type="match status" value="1"/>
</dbReference>
<dbReference type="Gene3D" id="2.30.30.40">
    <property type="entry name" value="SH3 Domains"/>
    <property type="match status" value="1"/>
</dbReference>
<dbReference type="PANTHER" id="PTHR15176:SF1">
    <property type="entry name" value="NEPHROCYSTIN-1"/>
    <property type="match status" value="1"/>
</dbReference>
<keyword evidence="1 2" id="KW-0728">SH3 domain</keyword>
<dbReference type="InterPro" id="IPR030642">
    <property type="entry name" value="NPHP1_SH3"/>
</dbReference>
<keyword evidence="6" id="KW-1185">Reference proteome</keyword>
<reference evidence="5" key="4">
    <citation type="submission" date="2025-09" db="UniProtKB">
        <authorList>
            <consortium name="Ensembl"/>
        </authorList>
    </citation>
    <scope>IDENTIFICATION</scope>
</reference>
<dbReference type="EMBL" id="EAAA01001727">
    <property type="status" value="NOT_ANNOTATED_CDS"/>
    <property type="molecule type" value="Genomic_DNA"/>
</dbReference>
<dbReference type="InterPro" id="IPR036028">
    <property type="entry name" value="SH3-like_dom_sf"/>
</dbReference>
<reference evidence="5" key="2">
    <citation type="journal article" date="2008" name="Genome Biol.">
        <title>Improved genome assembly and evidence-based global gene model set for the chordate Ciona intestinalis: new insight into intron and operon populations.</title>
        <authorList>
            <person name="Satou Y."/>
            <person name="Mineta K."/>
            <person name="Ogasawara M."/>
            <person name="Sasakura Y."/>
            <person name="Shoguchi E."/>
            <person name="Ueno K."/>
            <person name="Yamada L."/>
            <person name="Matsumoto J."/>
            <person name="Wasserscheid J."/>
            <person name="Dewar K."/>
            <person name="Wiley G.B."/>
            <person name="Macmil S.L."/>
            <person name="Roe B.A."/>
            <person name="Zeller R.W."/>
            <person name="Hastings K.E."/>
            <person name="Lemaire P."/>
            <person name="Lindquist E."/>
            <person name="Endo T."/>
            <person name="Hotta K."/>
            <person name="Inaba K."/>
        </authorList>
    </citation>
    <scope>NUCLEOTIDE SEQUENCE [LARGE SCALE GENOMIC DNA]</scope>
    <source>
        <strain evidence="5">wild type</strain>
    </source>
</reference>
<dbReference type="InterPro" id="IPR001452">
    <property type="entry name" value="SH3_domain"/>
</dbReference>
<dbReference type="HOGENOM" id="CLU_024987_1_0_1"/>
<feature type="domain" description="SH3" evidence="4">
    <location>
        <begin position="158"/>
        <end position="218"/>
    </location>
</feature>
<dbReference type="PRINTS" id="PR00452">
    <property type="entry name" value="SH3DOMAIN"/>
</dbReference>
<evidence type="ECO:0000256" key="2">
    <source>
        <dbReference type="PROSITE-ProRule" id="PRU00192"/>
    </source>
</evidence>
<reference evidence="5" key="3">
    <citation type="submission" date="2025-08" db="UniProtKB">
        <authorList>
            <consortium name="Ensembl"/>
        </authorList>
    </citation>
    <scope>IDENTIFICATION</scope>
</reference>
<dbReference type="OMA" id="CYLIALM"/>
<proteinExistence type="predicted"/>
<protein>
    <recommendedName>
        <fullName evidence="4">SH3 domain-containing protein</fullName>
    </recommendedName>
</protein>
<dbReference type="GeneTree" id="ENSGT00390000007701"/>
<name>H2XXZ6_CIOIN</name>
<dbReference type="GO" id="GO:0005737">
    <property type="term" value="C:cytoplasm"/>
    <property type="evidence" value="ECO:0000318"/>
    <property type="project" value="GO_Central"/>
</dbReference>
<dbReference type="PROSITE" id="PS50002">
    <property type="entry name" value="SH3"/>
    <property type="match status" value="1"/>
</dbReference>
<dbReference type="InParanoid" id="H2XXZ6"/>
<dbReference type="Proteomes" id="UP000008144">
    <property type="component" value="Chromosome 3"/>
</dbReference>
<evidence type="ECO:0000259" key="4">
    <source>
        <dbReference type="PROSITE" id="PS50002"/>
    </source>
</evidence>
<accession>H2XXZ6</accession>
<dbReference type="CDD" id="cd11770">
    <property type="entry name" value="SH3_Nephrocystin"/>
    <property type="match status" value="1"/>
</dbReference>
<dbReference type="InterPro" id="IPR039687">
    <property type="entry name" value="NPHP1"/>
</dbReference>
<feature type="compositionally biased region" description="Acidic residues" evidence="3">
    <location>
        <begin position="133"/>
        <end position="159"/>
    </location>
</feature>